<accession>A0A024H045</accession>
<dbReference type="Pfam" id="PF03861">
    <property type="entry name" value="ANTAR"/>
    <property type="match status" value="1"/>
</dbReference>
<dbReference type="InterPro" id="IPR036388">
    <property type="entry name" value="WH-like_DNA-bd_sf"/>
</dbReference>
<evidence type="ECO:0000256" key="1">
    <source>
        <dbReference type="ARBA" id="ARBA00023015"/>
    </source>
</evidence>
<reference evidence="5" key="1">
    <citation type="journal article" date="2014" name="Genome Announc.">
        <title>Genome Sequence of Arthrobacter siccitolerans 4J27, a Xeroprotectant-Producing Desiccation-Tolerant Microorganism.</title>
        <authorList>
            <person name="Manzanera M."/>
            <person name="Santa-Cruz-Calvo L."/>
            <person name="Vilchez J.I."/>
            <person name="Garcia-Fontana C."/>
            <person name="Silva-Castro G.A."/>
            <person name="Calvo C."/>
            <person name="Gonzalez-Lopez J."/>
        </authorList>
    </citation>
    <scope>NUCLEOTIDE SEQUENCE [LARGE SCALE GENOMIC DNA]</scope>
    <source>
        <strain evidence="5">4J27</strain>
    </source>
</reference>
<dbReference type="PROSITE" id="PS50921">
    <property type="entry name" value="ANTAR"/>
    <property type="match status" value="1"/>
</dbReference>
<keyword evidence="5" id="KW-1185">Reference proteome</keyword>
<dbReference type="Gene3D" id="3.30.450.40">
    <property type="match status" value="1"/>
</dbReference>
<dbReference type="GO" id="GO:0003723">
    <property type="term" value="F:RNA binding"/>
    <property type="evidence" value="ECO:0007669"/>
    <property type="project" value="InterPro"/>
</dbReference>
<dbReference type="AlphaFoldDB" id="A0A024H045"/>
<dbReference type="Proteomes" id="UP000035722">
    <property type="component" value="Unassembled WGS sequence"/>
</dbReference>
<dbReference type="InterPro" id="IPR029016">
    <property type="entry name" value="GAF-like_dom_sf"/>
</dbReference>
<dbReference type="STRING" id="861266.ARTSIC4J27_1062"/>
<dbReference type="Gene3D" id="1.10.10.10">
    <property type="entry name" value="Winged helix-like DNA-binding domain superfamily/Winged helix DNA-binding domain"/>
    <property type="match status" value="1"/>
</dbReference>
<protein>
    <submittedName>
        <fullName evidence="4">ANTAR domain protein</fullName>
    </submittedName>
</protein>
<gene>
    <name evidence="4" type="ORF">ARTSIC4J27_1062</name>
</gene>
<feature type="domain" description="ANTAR" evidence="3">
    <location>
        <begin position="159"/>
        <end position="220"/>
    </location>
</feature>
<evidence type="ECO:0000313" key="5">
    <source>
        <dbReference type="Proteomes" id="UP000035722"/>
    </source>
</evidence>
<dbReference type="InterPro" id="IPR003018">
    <property type="entry name" value="GAF"/>
</dbReference>
<dbReference type="InterPro" id="IPR005561">
    <property type="entry name" value="ANTAR"/>
</dbReference>
<dbReference type="Pfam" id="PF13185">
    <property type="entry name" value="GAF_2"/>
    <property type="match status" value="1"/>
</dbReference>
<dbReference type="EMBL" id="CAQI01000032">
    <property type="protein sequence ID" value="CCQ45129.1"/>
    <property type="molecule type" value="Genomic_DNA"/>
</dbReference>
<evidence type="ECO:0000256" key="2">
    <source>
        <dbReference type="ARBA" id="ARBA00023163"/>
    </source>
</evidence>
<evidence type="ECO:0000259" key="3">
    <source>
        <dbReference type="PROSITE" id="PS50921"/>
    </source>
</evidence>
<evidence type="ECO:0000313" key="4">
    <source>
        <dbReference type="EMBL" id="CCQ45129.1"/>
    </source>
</evidence>
<keyword evidence="1" id="KW-0805">Transcription regulation</keyword>
<proteinExistence type="predicted"/>
<organism evidence="4 5">
    <name type="scientific">Pseudarthrobacter siccitolerans</name>
    <dbReference type="NCBI Taxonomy" id="861266"/>
    <lineage>
        <taxon>Bacteria</taxon>
        <taxon>Bacillati</taxon>
        <taxon>Actinomycetota</taxon>
        <taxon>Actinomycetes</taxon>
        <taxon>Micrococcales</taxon>
        <taxon>Micrococcaceae</taxon>
        <taxon>Pseudarthrobacter</taxon>
    </lineage>
</organism>
<sequence length="234" mass="24476">MTPGPLLNLRSNSDQDSLRLLARAAASELPEPGCSMDCVVSLPRPGKAVLTAGTHERAVGIARADQENGRGPVSHALAGRRSGIVNSSATDFPWPDYSGPLGKAGYRSLLSAPLALVPGGFAALTILADTDQAFPPAVLARLTAFSAVAATSYSMAVQFRDAGVAVNRLQASMQDRTSIEVACGVIMGRNRCSYEDALQLLADASTHRNVQARVVADRLLNQMPGGAPSPHFGR</sequence>
<keyword evidence="2" id="KW-0804">Transcription</keyword>
<dbReference type="SMART" id="SM01012">
    <property type="entry name" value="ANTAR"/>
    <property type="match status" value="1"/>
</dbReference>
<dbReference type="SUPFAM" id="SSF55781">
    <property type="entry name" value="GAF domain-like"/>
    <property type="match status" value="1"/>
</dbReference>
<comment type="caution">
    <text evidence="4">The sequence shown here is derived from an EMBL/GenBank/DDBJ whole genome shotgun (WGS) entry which is preliminary data.</text>
</comment>
<name>A0A024H045_9MICC</name>